<reference evidence="2 3" key="1">
    <citation type="submission" date="2019-11" db="EMBL/GenBank/DDBJ databases">
        <title>Whole genome sequence of Oryza granulata.</title>
        <authorList>
            <person name="Li W."/>
        </authorList>
    </citation>
    <scope>NUCLEOTIDE SEQUENCE [LARGE SCALE GENOMIC DNA]</scope>
    <source>
        <strain evidence="3">cv. Menghai</strain>
        <tissue evidence="2">Leaf</tissue>
    </source>
</reference>
<dbReference type="AlphaFoldDB" id="A0A6G1CZ84"/>
<comment type="caution">
    <text evidence="2">The sequence shown here is derived from an EMBL/GenBank/DDBJ whole genome shotgun (WGS) entry which is preliminary data.</text>
</comment>
<gene>
    <name evidence="2" type="ORF">E2562_000993</name>
</gene>
<organism evidence="2 3">
    <name type="scientific">Oryza meyeriana var. granulata</name>
    <dbReference type="NCBI Taxonomy" id="110450"/>
    <lineage>
        <taxon>Eukaryota</taxon>
        <taxon>Viridiplantae</taxon>
        <taxon>Streptophyta</taxon>
        <taxon>Embryophyta</taxon>
        <taxon>Tracheophyta</taxon>
        <taxon>Spermatophyta</taxon>
        <taxon>Magnoliopsida</taxon>
        <taxon>Liliopsida</taxon>
        <taxon>Poales</taxon>
        <taxon>Poaceae</taxon>
        <taxon>BOP clade</taxon>
        <taxon>Oryzoideae</taxon>
        <taxon>Oryzeae</taxon>
        <taxon>Oryzinae</taxon>
        <taxon>Oryza</taxon>
        <taxon>Oryza meyeriana</taxon>
    </lineage>
</organism>
<feature type="compositionally biased region" description="Gly residues" evidence="1">
    <location>
        <begin position="1"/>
        <end position="12"/>
    </location>
</feature>
<dbReference type="Proteomes" id="UP000479710">
    <property type="component" value="Unassembled WGS sequence"/>
</dbReference>
<protein>
    <submittedName>
        <fullName evidence="2">Uncharacterized protein</fullName>
    </submittedName>
</protein>
<accession>A0A6G1CZ84</accession>
<evidence type="ECO:0000313" key="2">
    <source>
        <dbReference type="EMBL" id="KAF0905204.1"/>
    </source>
</evidence>
<dbReference type="EMBL" id="SPHZ02000007">
    <property type="protein sequence ID" value="KAF0905204.1"/>
    <property type="molecule type" value="Genomic_DNA"/>
</dbReference>
<evidence type="ECO:0000256" key="1">
    <source>
        <dbReference type="SAM" id="MobiDB-lite"/>
    </source>
</evidence>
<feature type="region of interest" description="Disordered" evidence="1">
    <location>
        <begin position="1"/>
        <end position="61"/>
    </location>
</feature>
<proteinExistence type="predicted"/>
<evidence type="ECO:0000313" key="3">
    <source>
        <dbReference type="Proteomes" id="UP000479710"/>
    </source>
</evidence>
<keyword evidence="3" id="KW-1185">Reference proteome</keyword>
<name>A0A6G1CZ84_9ORYZ</name>
<sequence>MTRLSGEGGEGAAGLPESHSRLACRRSQPMLEGRVSSSMRQPVVAEDGDVELELSPTSPSP</sequence>